<evidence type="ECO:0000256" key="2">
    <source>
        <dbReference type="SAM" id="MobiDB-lite"/>
    </source>
</evidence>
<name>A0A0C2WZU4_AMAMK</name>
<sequence>MYHILLCIVGVVGLVWALRVIAGSLERLNARLEELSKLLQQLNDKVDVIARNTGDINQIIGQGARSKDMRPSEAEVARSNPYKGHSSEGNTQTGNRIPGNADRTTGSKDSQINMKEENRPASPFEGKSDASLIAEAEDLVRMLNAHVDQASCAIADLVCHRESPISSKESEDVLNELCCIEPLLCNKLRSKLSTEHASDRLMITRTVLQSGLINACSHIINNGSPPSDGATLSRTHSDTAEKGQTVADTSQNECCEIYRKYLARIALKLITAMGGSLESGGALLPRHSDVFDETVKATLTLYKSVSEAATSMNLVTYTIPPSTDFDHSQMENTEEGGNETTQDTVICTLEMGLRCRKRNENSSEEWDLAIKTKVILASTLDV</sequence>
<dbReference type="EMBL" id="KN818277">
    <property type="protein sequence ID" value="KIL61938.1"/>
    <property type="molecule type" value="Genomic_DNA"/>
</dbReference>
<feature type="coiled-coil region" evidence="1">
    <location>
        <begin position="18"/>
        <end position="52"/>
    </location>
</feature>
<dbReference type="OrthoDB" id="3222645at2759"/>
<dbReference type="Proteomes" id="UP000054549">
    <property type="component" value="Unassembled WGS sequence"/>
</dbReference>
<evidence type="ECO:0000256" key="1">
    <source>
        <dbReference type="SAM" id="Coils"/>
    </source>
</evidence>
<feature type="compositionally biased region" description="Basic and acidic residues" evidence="2">
    <location>
        <begin position="65"/>
        <end position="76"/>
    </location>
</feature>
<dbReference type="AlphaFoldDB" id="A0A0C2WZU4"/>
<reference evidence="3 4" key="1">
    <citation type="submission" date="2014-04" db="EMBL/GenBank/DDBJ databases">
        <title>Evolutionary Origins and Diversification of the Mycorrhizal Mutualists.</title>
        <authorList>
            <consortium name="DOE Joint Genome Institute"/>
            <consortium name="Mycorrhizal Genomics Consortium"/>
            <person name="Kohler A."/>
            <person name="Kuo A."/>
            <person name="Nagy L.G."/>
            <person name="Floudas D."/>
            <person name="Copeland A."/>
            <person name="Barry K.W."/>
            <person name="Cichocki N."/>
            <person name="Veneault-Fourrey C."/>
            <person name="LaButti K."/>
            <person name="Lindquist E.A."/>
            <person name="Lipzen A."/>
            <person name="Lundell T."/>
            <person name="Morin E."/>
            <person name="Murat C."/>
            <person name="Riley R."/>
            <person name="Ohm R."/>
            <person name="Sun H."/>
            <person name="Tunlid A."/>
            <person name="Henrissat B."/>
            <person name="Grigoriev I.V."/>
            <person name="Hibbett D.S."/>
            <person name="Martin F."/>
        </authorList>
    </citation>
    <scope>NUCLEOTIDE SEQUENCE [LARGE SCALE GENOMIC DNA]</scope>
    <source>
        <strain evidence="3 4">Koide BX008</strain>
    </source>
</reference>
<protein>
    <submittedName>
        <fullName evidence="3">Uncharacterized protein</fullName>
    </submittedName>
</protein>
<dbReference type="HOGENOM" id="CLU_031481_0_0_1"/>
<organism evidence="3 4">
    <name type="scientific">Amanita muscaria (strain Koide BX008)</name>
    <dbReference type="NCBI Taxonomy" id="946122"/>
    <lineage>
        <taxon>Eukaryota</taxon>
        <taxon>Fungi</taxon>
        <taxon>Dikarya</taxon>
        <taxon>Basidiomycota</taxon>
        <taxon>Agaricomycotina</taxon>
        <taxon>Agaricomycetes</taxon>
        <taxon>Agaricomycetidae</taxon>
        <taxon>Agaricales</taxon>
        <taxon>Pluteineae</taxon>
        <taxon>Amanitaceae</taxon>
        <taxon>Amanita</taxon>
    </lineage>
</organism>
<gene>
    <name evidence="3" type="ORF">M378DRAFT_13147</name>
</gene>
<evidence type="ECO:0000313" key="4">
    <source>
        <dbReference type="Proteomes" id="UP000054549"/>
    </source>
</evidence>
<feature type="region of interest" description="Disordered" evidence="2">
    <location>
        <begin position="224"/>
        <end position="245"/>
    </location>
</feature>
<keyword evidence="1" id="KW-0175">Coiled coil</keyword>
<feature type="region of interest" description="Disordered" evidence="2">
    <location>
        <begin position="61"/>
        <end position="126"/>
    </location>
</feature>
<keyword evidence="4" id="KW-1185">Reference proteome</keyword>
<evidence type="ECO:0000313" key="3">
    <source>
        <dbReference type="EMBL" id="KIL61938.1"/>
    </source>
</evidence>
<feature type="compositionally biased region" description="Polar residues" evidence="2">
    <location>
        <begin position="224"/>
        <end position="234"/>
    </location>
</feature>
<dbReference type="InParanoid" id="A0A0C2WZU4"/>
<accession>A0A0C2WZU4</accession>
<proteinExistence type="predicted"/>
<feature type="compositionally biased region" description="Polar residues" evidence="2">
    <location>
        <begin position="102"/>
        <end position="113"/>
    </location>
</feature>